<evidence type="ECO:0000256" key="1">
    <source>
        <dbReference type="SAM" id="Phobius"/>
    </source>
</evidence>
<dbReference type="Proteomes" id="UP000823775">
    <property type="component" value="Unassembled WGS sequence"/>
</dbReference>
<keyword evidence="1" id="KW-1133">Transmembrane helix</keyword>
<feature type="transmembrane region" description="Helical" evidence="1">
    <location>
        <begin position="34"/>
        <end position="51"/>
    </location>
</feature>
<comment type="caution">
    <text evidence="2">The sequence shown here is derived from an EMBL/GenBank/DDBJ whole genome shotgun (WGS) entry which is preliminary data.</text>
</comment>
<keyword evidence="1" id="KW-0472">Membrane</keyword>
<sequence>SKTDGRRSGYGVFLARTMRRQIAKRRREREKRREEIYAVVTILLMVTLEMMEVKGCRDNDQPHATSS</sequence>
<gene>
    <name evidence="2" type="ORF">HAX54_051400</name>
</gene>
<keyword evidence="1" id="KW-0812">Transmembrane</keyword>
<feature type="non-terminal residue" evidence="2">
    <location>
        <position position="1"/>
    </location>
</feature>
<proteinExistence type="predicted"/>
<evidence type="ECO:0000313" key="2">
    <source>
        <dbReference type="EMBL" id="MCE3052003.1"/>
    </source>
</evidence>
<name>A0ABS8WMC3_DATST</name>
<protein>
    <submittedName>
        <fullName evidence="2">Uncharacterized protein</fullName>
    </submittedName>
</protein>
<evidence type="ECO:0000313" key="3">
    <source>
        <dbReference type="Proteomes" id="UP000823775"/>
    </source>
</evidence>
<accession>A0ABS8WMC3</accession>
<dbReference type="EMBL" id="JACEIK010009144">
    <property type="protein sequence ID" value="MCE3052003.1"/>
    <property type="molecule type" value="Genomic_DNA"/>
</dbReference>
<keyword evidence="3" id="KW-1185">Reference proteome</keyword>
<organism evidence="2 3">
    <name type="scientific">Datura stramonium</name>
    <name type="common">Jimsonweed</name>
    <name type="synonym">Common thornapple</name>
    <dbReference type="NCBI Taxonomy" id="4076"/>
    <lineage>
        <taxon>Eukaryota</taxon>
        <taxon>Viridiplantae</taxon>
        <taxon>Streptophyta</taxon>
        <taxon>Embryophyta</taxon>
        <taxon>Tracheophyta</taxon>
        <taxon>Spermatophyta</taxon>
        <taxon>Magnoliopsida</taxon>
        <taxon>eudicotyledons</taxon>
        <taxon>Gunneridae</taxon>
        <taxon>Pentapetalae</taxon>
        <taxon>asterids</taxon>
        <taxon>lamiids</taxon>
        <taxon>Solanales</taxon>
        <taxon>Solanaceae</taxon>
        <taxon>Solanoideae</taxon>
        <taxon>Datureae</taxon>
        <taxon>Datura</taxon>
    </lineage>
</organism>
<reference evidence="2 3" key="1">
    <citation type="journal article" date="2021" name="BMC Genomics">
        <title>Datura genome reveals duplications of psychoactive alkaloid biosynthetic genes and high mutation rate following tissue culture.</title>
        <authorList>
            <person name="Rajewski A."/>
            <person name="Carter-House D."/>
            <person name="Stajich J."/>
            <person name="Litt A."/>
        </authorList>
    </citation>
    <scope>NUCLEOTIDE SEQUENCE [LARGE SCALE GENOMIC DNA]</scope>
    <source>
        <strain evidence="2">AR-01</strain>
    </source>
</reference>